<dbReference type="STRING" id="97972.A0A2V1CY98"/>
<dbReference type="InterPro" id="IPR022698">
    <property type="entry name" value="OrsD"/>
</dbReference>
<dbReference type="EMBL" id="KZ806140">
    <property type="protein sequence ID" value="PVH90717.1"/>
    <property type="molecule type" value="Genomic_DNA"/>
</dbReference>
<evidence type="ECO:0000313" key="2">
    <source>
        <dbReference type="EMBL" id="PVH90717.1"/>
    </source>
</evidence>
<accession>A0A2V1CY98</accession>
<proteinExistence type="predicted"/>
<sequence length="408" mass="46572">MDLFSFYPRFGVLICKPCGFAVAPSHLSNHIARRHGNDACRAAGLDPTHCKPRKLASTLATALQEQYAILNPRHTRIPVPLPTDPPLPELKLYRGYRCSRCDLVVTRRDGGRLRLQKHFNTHRLLPRKKGRPGKAATMPEDEGPMFQEVFCQRFFVSCEQSSFFEVHVPSQAKEKVKFDPAKPSRNVELLKALVDEQLDLNNLEHEIKGKMYSNHTAETEVSPWLEMTRWPRYFDGLNMEEVAPLAYTPNPITESPLVILSESLDRIIEQAHQSIREDKISLQKETFRAYKTLWKRLLAFVYRTSQPSHRAATLRHKFTNAQLFHLGRTMSLSEEILSLRNTRSSPPSAHNSLSDRGLPSWPSQSHPYSTYPQPVYPAQREAAHRAQETRVSAVVLLPQLLQPLSSSL</sequence>
<reference evidence="2 3" key="1">
    <citation type="journal article" date="2018" name="Sci. Rep.">
        <title>Comparative genomics provides insights into the lifestyle and reveals functional heterogeneity of dark septate endophytic fungi.</title>
        <authorList>
            <person name="Knapp D.G."/>
            <person name="Nemeth J.B."/>
            <person name="Barry K."/>
            <person name="Hainaut M."/>
            <person name="Henrissat B."/>
            <person name="Johnson J."/>
            <person name="Kuo A."/>
            <person name="Lim J.H.P."/>
            <person name="Lipzen A."/>
            <person name="Nolan M."/>
            <person name="Ohm R.A."/>
            <person name="Tamas L."/>
            <person name="Grigoriev I.V."/>
            <person name="Spatafora J.W."/>
            <person name="Nagy L.G."/>
            <person name="Kovacs G.M."/>
        </authorList>
    </citation>
    <scope>NUCLEOTIDE SEQUENCE [LARGE SCALE GENOMIC DNA]</scope>
    <source>
        <strain evidence="2 3">DSE2036</strain>
    </source>
</reference>
<dbReference type="AlphaFoldDB" id="A0A2V1CY98"/>
<feature type="compositionally biased region" description="Polar residues" evidence="1">
    <location>
        <begin position="341"/>
        <end position="354"/>
    </location>
</feature>
<evidence type="ECO:0000256" key="1">
    <source>
        <dbReference type="SAM" id="MobiDB-lite"/>
    </source>
</evidence>
<dbReference type="OrthoDB" id="3944494at2759"/>
<evidence type="ECO:0000313" key="3">
    <source>
        <dbReference type="Proteomes" id="UP000244855"/>
    </source>
</evidence>
<feature type="region of interest" description="Disordered" evidence="1">
    <location>
        <begin position="341"/>
        <end position="364"/>
    </location>
</feature>
<name>A0A2V1CY98_9PLEO</name>
<organism evidence="2 3">
    <name type="scientific">Periconia macrospinosa</name>
    <dbReference type="NCBI Taxonomy" id="97972"/>
    <lineage>
        <taxon>Eukaryota</taxon>
        <taxon>Fungi</taxon>
        <taxon>Dikarya</taxon>
        <taxon>Ascomycota</taxon>
        <taxon>Pezizomycotina</taxon>
        <taxon>Dothideomycetes</taxon>
        <taxon>Pleosporomycetidae</taxon>
        <taxon>Pleosporales</taxon>
        <taxon>Massarineae</taxon>
        <taxon>Periconiaceae</taxon>
        <taxon>Periconia</taxon>
    </lineage>
</organism>
<dbReference type="Pfam" id="PF12013">
    <property type="entry name" value="OrsD"/>
    <property type="match status" value="1"/>
</dbReference>
<dbReference type="Proteomes" id="UP000244855">
    <property type="component" value="Unassembled WGS sequence"/>
</dbReference>
<gene>
    <name evidence="2" type="ORF">DM02DRAFT_722513</name>
</gene>
<keyword evidence="3" id="KW-1185">Reference proteome</keyword>
<protein>
    <submittedName>
        <fullName evidence="2">Uncharacterized protein</fullName>
    </submittedName>
</protein>